<dbReference type="EnsemblMetazoa" id="G28431.2">
    <property type="protein sequence ID" value="G28431.2:cds"/>
    <property type="gene ID" value="G28431"/>
</dbReference>
<dbReference type="EnsemblMetazoa" id="G28431.1">
    <property type="protein sequence ID" value="G28431.1:cds"/>
    <property type="gene ID" value="G28431"/>
</dbReference>
<dbReference type="GO" id="GO:0005634">
    <property type="term" value="C:nucleus"/>
    <property type="evidence" value="ECO:0007669"/>
    <property type="project" value="TreeGrafter"/>
</dbReference>
<evidence type="ECO:0008006" key="5">
    <source>
        <dbReference type="Google" id="ProtNLM"/>
    </source>
</evidence>
<dbReference type="Pfam" id="PF09184">
    <property type="entry name" value="PPP4R2"/>
    <property type="match status" value="1"/>
</dbReference>
<feature type="compositionally biased region" description="Basic and acidic residues" evidence="2">
    <location>
        <begin position="226"/>
        <end position="239"/>
    </location>
</feature>
<feature type="region of interest" description="Disordered" evidence="2">
    <location>
        <begin position="198"/>
        <end position="547"/>
    </location>
</feature>
<feature type="compositionally biased region" description="Polar residues" evidence="2">
    <location>
        <begin position="470"/>
        <end position="505"/>
    </location>
</feature>
<dbReference type="EnsemblMetazoa" id="G28431.3">
    <property type="protein sequence ID" value="G28431.3:cds"/>
    <property type="gene ID" value="G28431"/>
</dbReference>
<evidence type="ECO:0000256" key="2">
    <source>
        <dbReference type="SAM" id="MobiDB-lite"/>
    </source>
</evidence>
<evidence type="ECO:0000313" key="3">
    <source>
        <dbReference type="EnsemblMetazoa" id="G28431.3:cds"/>
    </source>
</evidence>
<proteinExistence type="inferred from homology"/>
<organism evidence="3 4">
    <name type="scientific">Magallana gigas</name>
    <name type="common">Pacific oyster</name>
    <name type="synonym">Crassostrea gigas</name>
    <dbReference type="NCBI Taxonomy" id="29159"/>
    <lineage>
        <taxon>Eukaryota</taxon>
        <taxon>Metazoa</taxon>
        <taxon>Spiralia</taxon>
        <taxon>Lophotrochozoa</taxon>
        <taxon>Mollusca</taxon>
        <taxon>Bivalvia</taxon>
        <taxon>Autobranchia</taxon>
        <taxon>Pteriomorphia</taxon>
        <taxon>Ostreida</taxon>
        <taxon>Ostreoidea</taxon>
        <taxon>Ostreidae</taxon>
        <taxon>Magallana</taxon>
    </lineage>
</organism>
<dbReference type="GO" id="GO:0030289">
    <property type="term" value="C:protein phosphatase 4 complex"/>
    <property type="evidence" value="ECO:0007669"/>
    <property type="project" value="InterPro"/>
</dbReference>
<feature type="compositionally biased region" description="Polar residues" evidence="2">
    <location>
        <begin position="342"/>
        <end position="355"/>
    </location>
</feature>
<dbReference type="InterPro" id="IPR015267">
    <property type="entry name" value="PPP4R2"/>
</dbReference>
<sequence length="547" mass="59895">MDNQEEILDALNDFEKKKGEIPPVLEQYLKTIAKTGETLFPWPRVKPLFVGKLENVMSKFNRELPADHLAPCPNVENPKFKEMRKRILDSLNKFSDAPFTIQRLCELLTDPKKHYRRTDKFLRGVEKNMLVVSTVDPFGNKIVSESREVMVNGMEGSPVNGNEADSSPTTTPNIGPSLYPGAIPLQQTNWTTDSWAGVGTSQEAARDTTCNEDPPPGAGAPATDSTPHESVKEEEKEAPPDSNLETTDGDQAPSEESPPLKKSKLSDEISDEVPELASSKDDTRQTDTPPISEDKELPTEHGITQSPQVVTSESSEVKLEPEVSLEAESSEKPETMTRLEQNDLTENSPESSHVPSQDLEGEKCDNDLPQESITSTQSESNPQQDQRSQNSEGCCENLPHSSEEETKEKNQEENSTQSEQSIEEPTKESDAISAGEEDQMNVDRGTKDVKANKNTDLSAEKQETDGQEISGDNAQIGADSTKTSADSTELSTDNTDMVTDSTAPGNDSIEMVTDEAENCADSTKVSTSDAEPNDPLSEGKETPMEED</sequence>
<accession>A0A8W8LKK6</accession>
<reference evidence="3" key="1">
    <citation type="submission" date="2022-08" db="UniProtKB">
        <authorList>
            <consortium name="EnsemblMetazoa"/>
        </authorList>
    </citation>
    <scope>IDENTIFICATION</scope>
    <source>
        <strain evidence="3">05x7-T-G4-1.051#20</strain>
    </source>
</reference>
<evidence type="ECO:0000256" key="1">
    <source>
        <dbReference type="ARBA" id="ARBA00009207"/>
    </source>
</evidence>
<dbReference type="EnsemblMetazoa" id="G28431.4">
    <property type="protein sequence ID" value="G28431.4:cds"/>
    <property type="gene ID" value="G28431"/>
</dbReference>
<feature type="compositionally biased region" description="Polar residues" evidence="2">
    <location>
        <begin position="159"/>
        <end position="174"/>
    </location>
</feature>
<dbReference type="GO" id="GO:0019888">
    <property type="term" value="F:protein phosphatase regulator activity"/>
    <property type="evidence" value="ECO:0007669"/>
    <property type="project" value="InterPro"/>
</dbReference>
<feature type="compositionally biased region" description="Basic and acidic residues" evidence="2">
    <location>
        <begin position="401"/>
        <end position="412"/>
    </location>
</feature>
<feature type="compositionally biased region" description="Polar residues" evidence="2">
    <location>
        <begin position="520"/>
        <end position="530"/>
    </location>
</feature>
<protein>
    <recommendedName>
        <fullName evidence="5">Serine/threonine-protein phosphatase 4 regulatory subunit 2</fullName>
    </recommendedName>
</protein>
<dbReference type="PANTHER" id="PTHR16487:SF0">
    <property type="entry name" value="PROTEIN PHOSPHATASE 4 REGULATORY SUBUNIT 2-RELATED"/>
    <property type="match status" value="1"/>
</dbReference>
<feature type="compositionally biased region" description="Polar residues" evidence="2">
    <location>
        <begin position="302"/>
        <end position="314"/>
    </location>
</feature>
<dbReference type="PANTHER" id="PTHR16487">
    <property type="entry name" value="PPP4R2-RELATED PROTEIN"/>
    <property type="match status" value="1"/>
</dbReference>
<evidence type="ECO:0000313" key="4">
    <source>
        <dbReference type="Proteomes" id="UP000005408"/>
    </source>
</evidence>
<feature type="region of interest" description="Disordered" evidence="2">
    <location>
        <begin position="153"/>
        <end position="184"/>
    </location>
</feature>
<dbReference type="AlphaFoldDB" id="A0A8W8LKK6"/>
<feature type="compositionally biased region" description="Basic and acidic residues" evidence="2">
    <location>
        <begin position="444"/>
        <end position="464"/>
    </location>
</feature>
<comment type="similarity">
    <text evidence="1">Belongs to the PPP4R2 family.</text>
</comment>
<keyword evidence="4" id="KW-1185">Reference proteome</keyword>
<feature type="compositionally biased region" description="Basic and acidic residues" evidence="2">
    <location>
        <begin position="537"/>
        <end position="547"/>
    </location>
</feature>
<dbReference type="Proteomes" id="UP000005408">
    <property type="component" value="Unassembled WGS sequence"/>
</dbReference>
<feature type="compositionally biased region" description="Polar residues" evidence="2">
    <location>
        <begin position="369"/>
        <end position="392"/>
    </location>
</feature>
<name>A0A8W8LKK6_MAGGI</name>
<dbReference type="GO" id="GO:0005737">
    <property type="term" value="C:cytoplasm"/>
    <property type="evidence" value="ECO:0007669"/>
    <property type="project" value="TreeGrafter"/>
</dbReference>
<feature type="compositionally biased region" description="Basic and acidic residues" evidence="2">
    <location>
        <begin position="329"/>
        <end position="341"/>
    </location>
</feature>